<dbReference type="Proteomes" id="UP000242188">
    <property type="component" value="Unassembled WGS sequence"/>
</dbReference>
<feature type="compositionally biased region" description="Basic residues" evidence="1">
    <location>
        <begin position="19"/>
        <end position="32"/>
    </location>
</feature>
<feature type="compositionally biased region" description="Basic and acidic residues" evidence="1">
    <location>
        <begin position="76"/>
        <end position="88"/>
    </location>
</feature>
<feature type="region of interest" description="Disordered" evidence="1">
    <location>
        <begin position="1"/>
        <end position="95"/>
    </location>
</feature>
<feature type="compositionally biased region" description="Polar residues" evidence="1">
    <location>
        <begin position="382"/>
        <end position="392"/>
    </location>
</feature>
<evidence type="ECO:0000256" key="1">
    <source>
        <dbReference type="SAM" id="MobiDB-lite"/>
    </source>
</evidence>
<feature type="region of interest" description="Disordered" evidence="1">
    <location>
        <begin position="267"/>
        <end position="290"/>
    </location>
</feature>
<comment type="caution">
    <text evidence="2">The sequence shown here is derived from an EMBL/GenBank/DDBJ whole genome shotgun (WGS) entry which is preliminary data.</text>
</comment>
<proteinExistence type="predicted"/>
<evidence type="ECO:0000313" key="2">
    <source>
        <dbReference type="EMBL" id="OWF37102.1"/>
    </source>
</evidence>
<keyword evidence="3" id="KW-1185">Reference proteome</keyword>
<protein>
    <submittedName>
        <fullName evidence="2">Uncharacterized protein</fullName>
    </submittedName>
</protein>
<evidence type="ECO:0000313" key="3">
    <source>
        <dbReference type="Proteomes" id="UP000242188"/>
    </source>
</evidence>
<dbReference type="AlphaFoldDB" id="A0A210PKU3"/>
<organism evidence="2 3">
    <name type="scientific">Mizuhopecten yessoensis</name>
    <name type="common">Japanese scallop</name>
    <name type="synonym">Patinopecten yessoensis</name>
    <dbReference type="NCBI Taxonomy" id="6573"/>
    <lineage>
        <taxon>Eukaryota</taxon>
        <taxon>Metazoa</taxon>
        <taxon>Spiralia</taxon>
        <taxon>Lophotrochozoa</taxon>
        <taxon>Mollusca</taxon>
        <taxon>Bivalvia</taxon>
        <taxon>Autobranchia</taxon>
        <taxon>Pteriomorphia</taxon>
        <taxon>Pectinida</taxon>
        <taxon>Pectinoidea</taxon>
        <taxon>Pectinidae</taxon>
        <taxon>Mizuhopecten</taxon>
    </lineage>
</organism>
<feature type="compositionally biased region" description="Polar residues" evidence="1">
    <location>
        <begin position="267"/>
        <end position="286"/>
    </location>
</feature>
<reference evidence="2 3" key="1">
    <citation type="journal article" date="2017" name="Nat. Ecol. Evol.">
        <title>Scallop genome provides insights into evolution of bilaterian karyotype and development.</title>
        <authorList>
            <person name="Wang S."/>
            <person name="Zhang J."/>
            <person name="Jiao W."/>
            <person name="Li J."/>
            <person name="Xun X."/>
            <person name="Sun Y."/>
            <person name="Guo X."/>
            <person name="Huan P."/>
            <person name="Dong B."/>
            <person name="Zhang L."/>
            <person name="Hu X."/>
            <person name="Sun X."/>
            <person name="Wang J."/>
            <person name="Zhao C."/>
            <person name="Wang Y."/>
            <person name="Wang D."/>
            <person name="Huang X."/>
            <person name="Wang R."/>
            <person name="Lv J."/>
            <person name="Li Y."/>
            <person name="Zhang Z."/>
            <person name="Liu B."/>
            <person name="Lu W."/>
            <person name="Hui Y."/>
            <person name="Liang J."/>
            <person name="Zhou Z."/>
            <person name="Hou R."/>
            <person name="Li X."/>
            <person name="Liu Y."/>
            <person name="Li H."/>
            <person name="Ning X."/>
            <person name="Lin Y."/>
            <person name="Zhao L."/>
            <person name="Xing Q."/>
            <person name="Dou J."/>
            <person name="Li Y."/>
            <person name="Mao J."/>
            <person name="Guo H."/>
            <person name="Dou H."/>
            <person name="Li T."/>
            <person name="Mu C."/>
            <person name="Jiang W."/>
            <person name="Fu Q."/>
            <person name="Fu X."/>
            <person name="Miao Y."/>
            <person name="Liu J."/>
            <person name="Yu Q."/>
            <person name="Li R."/>
            <person name="Liao H."/>
            <person name="Li X."/>
            <person name="Kong Y."/>
            <person name="Jiang Z."/>
            <person name="Chourrout D."/>
            <person name="Li R."/>
            <person name="Bao Z."/>
        </authorList>
    </citation>
    <scope>NUCLEOTIDE SEQUENCE [LARGE SCALE GENOMIC DNA]</scope>
    <source>
        <strain evidence="2 3">PY_sf001</strain>
    </source>
</reference>
<feature type="region of interest" description="Disordered" evidence="1">
    <location>
        <begin position="511"/>
        <end position="534"/>
    </location>
</feature>
<accession>A0A210PKU3</accession>
<dbReference type="OrthoDB" id="6090075at2759"/>
<dbReference type="EMBL" id="NEDP02005595">
    <property type="protein sequence ID" value="OWF37102.1"/>
    <property type="molecule type" value="Genomic_DNA"/>
</dbReference>
<name>A0A210PKU3_MIZYE</name>
<gene>
    <name evidence="2" type="ORF">KP79_PYT09793</name>
</gene>
<feature type="region of interest" description="Disordered" evidence="1">
    <location>
        <begin position="382"/>
        <end position="408"/>
    </location>
</feature>
<feature type="compositionally biased region" description="Basic residues" evidence="1">
    <location>
        <begin position="396"/>
        <end position="405"/>
    </location>
</feature>
<sequence length="594" mass="67418">MGSDKENSEVRNSNLNKPKNNKRISSGKKRRARDSNHVVRPVTLQEHQSRKQKISTEKTGPVRNVTTLEGSSDSESTNREAVTGERETTNAGSLTENSKKLEIHVDLRLDLCQETNASVEEAEEIVASANERDAVTCDNRRDTKNPNRCQTKSIARKDSSLDVINEEKETNTCQNVIIRNETLKREITFDELVLDDSEILRTSTPTGDSSVRSRVRPKTCSSVAKRKGSFGAFGRPKSSFTPRTVKYSETCSPASCCQFSDFVNRPATSRSYRPSTGNTNMSNSPRRNMETRRSFKITKEDLEHSLPKTSFFNCHDKVLKDAGIEVEEVSPLGAKKRQFMQLLQQRNKDRIEKDKARKIPPPKVLGMLELYELECSQDDSNTSSLVSFEDQQSNNKSKKNAKSRKKGDLDEEEIRVDYQLLLIYLRYVKANPAEFLQYHKKHAASVNLVNVRQGDSLVKLGGIFQRGRHGVSTENILVKAVHEIRPRFTDPGQWASANKEKELLALTSTKKENAIPPKTEQTKKETASNQEEPKTEYERIKIKLDGWLKTVTTAQLNKAKELALRELGQEDISLSRWWVSLKSCNYIRQRGHKV</sequence>
<feature type="compositionally biased region" description="Basic and acidic residues" evidence="1">
    <location>
        <begin position="520"/>
        <end position="534"/>
    </location>
</feature>
<feature type="compositionally biased region" description="Polar residues" evidence="1">
    <location>
        <begin position="64"/>
        <end position="75"/>
    </location>
</feature>